<dbReference type="EMBL" id="NPDT01000005">
    <property type="protein sequence ID" value="PJZ65356.1"/>
    <property type="molecule type" value="Genomic_DNA"/>
</dbReference>
<dbReference type="RefSeq" id="WP_100759318.1">
    <property type="nucleotide sequence ID" value="NZ_NPDT01000005.1"/>
</dbReference>
<evidence type="ECO:0008006" key="4">
    <source>
        <dbReference type="Google" id="ProtNLM"/>
    </source>
</evidence>
<reference evidence="2 3" key="1">
    <citation type="submission" date="2017-07" db="EMBL/GenBank/DDBJ databases">
        <title>Leptospira spp. isolated from tropical soils.</title>
        <authorList>
            <person name="Thibeaux R."/>
            <person name="Iraola G."/>
            <person name="Ferres I."/>
            <person name="Bierque E."/>
            <person name="Girault D."/>
            <person name="Soupe-Gilbert M.-E."/>
            <person name="Picardeau M."/>
            <person name="Goarant C."/>
        </authorList>
    </citation>
    <scope>NUCLEOTIDE SEQUENCE [LARGE SCALE GENOMIC DNA]</scope>
    <source>
        <strain evidence="2 3">FH2-C-A2</strain>
    </source>
</reference>
<name>A0A2M9ZA89_9LEPT</name>
<sequence>MRRMASVLFFLAYPVLAENLPTPFSAGFSFSTYDSRFFRKSTETVWLRGEFCPKEPDSSECPKHKVFFEKRGESPLLSYAFENSFLYFSYGNRFRPLKHFFFLRETFDFSSFWFLEQPTVRTGFLGLKLGQSHFGAYYSDSGAEKRPGFFLKPFKDYMELAYSPETKEGFLLLEYPSAEEQRNQKKRFGFKMEAFGTGENPQGLVSAYWKEPENNRRVFLTGYRGRSGQLFQLGESVASEEKASLFRLVWEPAHYSQIQIAQSERISPEGRILYTAKSFLGKASLFEFPFFALVAQARAYHFSNEEPWVWGKGFFLAYQKRGWKWEVGQEWRRNGDRITEAGLQITVAQDWKIYSALVYSEERNLLPSFAEESITPEETGLVVTDKTFYSLLRIFHPYFAVHLRHSRDKGGRGDGLSVRFQVFLPLGD</sequence>
<evidence type="ECO:0000313" key="3">
    <source>
        <dbReference type="Proteomes" id="UP000231912"/>
    </source>
</evidence>
<proteinExistence type="predicted"/>
<accession>A0A2M9ZA89</accession>
<keyword evidence="1" id="KW-0732">Signal</keyword>
<feature type="chain" id="PRO_5014819184" description="Porin" evidence="1">
    <location>
        <begin position="18"/>
        <end position="428"/>
    </location>
</feature>
<gene>
    <name evidence="2" type="ORF">CH371_13235</name>
</gene>
<evidence type="ECO:0000256" key="1">
    <source>
        <dbReference type="SAM" id="SignalP"/>
    </source>
</evidence>
<organism evidence="2 3">
    <name type="scientific">Leptospira wolffii</name>
    <dbReference type="NCBI Taxonomy" id="409998"/>
    <lineage>
        <taxon>Bacteria</taxon>
        <taxon>Pseudomonadati</taxon>
        <taxon>Spirochaetota</taxon>
        <taxon>Spirochaetia</taxon>
        <taxon>Leptospirales</taxon>
        <taxon>Leptospiraceae</taxon>
        <taxon>Leptospira</taxon>
    </lineage>
</organism>
<evidence type="ECO:0000313" key="2">
    <source>
        <dbReference type="EMBL" id="PJZ65356.1"/>
    </source>
</evidence>
<dbReference type="Proteomes" id="UP000231912">
    <property type="component" value="Unassembled WGS sequence"/>
</dbReference>
<comment type="caution">
    <text evidence="2">The sequence shown here is derived from an EMBL/GenBank/DDBJ whole genome shotgun (WGS) entry which is preliminary data.</text>
</comment>
<dbReference type="AlphaFoldDB" id="A0A2M9ZA89"/>
<protein>
    <recommendedName>
        <fullName evidence="4">Porin</fullName>
    </recommendedName>
</protein>
<feature type="signal peptide" evidence="1">
    <location>
        <begin position="1"/>
        <end position="17"/>
    </location>
</feature>